<gene>
    <name evidence="2" type="ORF">L6637_06225</name>
    <name evidence="1" type="ORF">L6654_09095</name>
</gene>
<evidence type="ECO:0000313" key="3">
    <source>
        <dbReference type="Proteomes" id="UP001139012"/>
    </source>
</evidence>
<dbReference type="EMBL" id="JAKLTY010000005">
    <property type="protein sequence ID" value="MCG2626778.1"/>
    <property type="molecule type" value="Genomic_DNA"/>
</dbReference>
<protein>
    <submittedName>
        <fullName evidence="1">Uncharacterized protein</fullName>
    </submittedName>
</protein>
<reference evidence="1" key="1">
    <citation type="submission" date="2022-01" db="EMBL/GenBank/DDBJ databases">
        <title>Genome sequnece data of strain Bradyrhizobium sp. nov.</title>
        <authorList>
            <person name="Zhang J."/>
        </authorList>
    </citation>
    <scope>NUCLEOTIDE SEQUENCE</scope>
    <source>
        <strain evidence="2">WYCCWR 12774</strain>
        <strain evidence="1">WYCCWR 13023</strain>
    </source>
</reference>
<dbReference type="AlphaFoldDB" id="A0A9X1R8E1"/>
<organism evidence="1 4">
    <name type="scientific">Bradyrhizobium zhengyangense</name>
    <dbReference type="NCBI Taxonomy" id="2911009"/>
    <lineage>
        <taxon>Bacteria</taxon>
        <taxon>Pseudomonadati</taxon>
        <taxon>Pseudomonadota</taxon>
        <taxon>Alphaproteobacteria</taxon>
        <taxon>Hyphomicrobiales</taxon>
        <taxon>Nitrobacteraceae</taxon>
        <taxon>Bradyrhizobium</taxon>
    </lineage>
</organism>
<name>A0A9X1R8E1_9BRAD</name>
<keyword evidence="3" id="KW-1185">Reference proteome</keyword>
<proteinExistence type="predicted"/>
<sequence>MDNRINDIRRTIRALRVSMREAEAIMHEQINRDEDCSFVAQEVIKMRSVMSLLVKERTALGDFEPIVVSSFFIPRRRSARKLAAAQAPTVESVFRPRSVARA</sequence>
<dbReference type="RefSeq" id="WP_237858806.1">
    <property type="nucleotide sequence ID" value="NZ_JAKLTY010000005.1"/>
</dbReference>
<accession>A0A9X1R8E1</accession>
<comment type="caution">
    <text evidence="1">The sequence shown here is derived from an EMBL/GenBank/DDBJ whole genome shotgun (WGS) entry which is preliminary data.</text>
</comment>
<dbReference type="EMBL" id="JAKLUA010000001">
    <property type="protein sequence ID" value="MCG2666534.1"/>
    <property type="molecule type" value="Genomic_DNA"/>
</dbReference>
<dbReference type="Proteomes" id="UP001139012">
    <property type="component" value="Unassembled WGS sequence"/>
</dbReference>
<dbReference type="Proteomes" id="UP001139054">
    <property type="component" value="Unassembled WGS sequence"/>
</dbReference>
<evidence type="ECO:0000313" key="2">
    <source>
        <dbReference type="EMBL" id="MCG2666534.1"/>
    </source>
</evidence>
<evidence type="ECO:0000313" key="4">
    <source>
        <dbReference type="Proteomes" id="UP001139054"/>
    </source>
</evidence>
<evidence type="ECO:0000313" key="1">
    <source>
        <dbReference type="EMBL" id="MCG2626778.1"/>
    </source>
</evidence>